<name>A0A0E2BI10_9LEPT</name>
<reference evidence="2" key="1">
    <citation type="submission" date="2012-10" db="EMBL/GenBank/DDBJ databases">
        <authorList>
            <person name="Harkins D.M."/>
            <person name="Durkin A.S."/>
            <person name="Brinkac L.M."/>
            <person name="Haft D.H."/>
            <person name="Selengut J.D."/>
            <person name="Sanka R."/>
            <person name="DePew J."/>
            <person name="Purushe J."/>
            <person name="Matthias M.A."/>
            <person name="Vinetz J.M."/>
            <person name="Sutton G.G."/>
            <person name="Nierman W.C."/>
            <person name="Fouts D.E."/>
        </authorList>
    </citation>
    <scope>NUCLEOTIDE SEQUENCE [LARGE SCALE GENOMIC DNA]</scope>
    <source>
        <strain evidence="2">MOR084</strain>
    </source>
</reference>
<gene>
    <name evidence="2" type="ORF">LEP1GSC179_3493</name>
</gene>
<evidence type="ECO:0000256" key="1">
    <source>
        <dbReference type="SAM" id="Phobius"/>
    </source>
</evidence>
<feature type="transmembrane region" description="Helical" evidence="1">
    <location>
        <begin position="12"/>
        <end position="35"/>
    </location>
</feature>
<protein>
    <submittedName>
        <fullName evidence="2">Uncharacterized protein</fullName>
    </submittedName>
</protein>
<accession>A0A0E2BI10</accession>
<dbReference type="EMBL" id="AHON02000026">
    <property type="protein sequence ID" value="EKO34968.1"/>
    <property type="molecule type" value="Genomic_DNA"/>
</dbReference>
<dbReference type="Proteomes" id="UP000006329">
    <property type="component" value="Unassembled WGS sequence"/>
</dbReference>
<keyword evidence="3" id="KW-1185">Reference proteome</keyword>
<comment type="caution">
    <text evidence="2">The sequence shown here is derived from an EMBL/GenBank/DDBJ whole genome shotgun (WGS) entry which is preliminary data.</text>
</comment>
<evidence type="ECO:0000313" key="3">
    <source>
        <dbReference type="Proteomes" id="UP000006329"/>
    </source>
</evidence>
<keyword evidence="1" id="KW-0812">Transmembrane</keyword>
<keyword evidence="1" id="KW-1133">Transmembrane helix</keyword>
<organism evidence="2 3">
    <name type="scientific">Leptospira santarosai str. MOR084</name>
    <dbReference type="NCBI Taxonomy" id="1049984"/>
    <lineage>
        <taxon>Bacteria</taxon>
        <taxon>Pseudomonadati</taxon>
        <taxon>Spirochaetota</taxon>
        <taxon>Spirochaetia</taxon>
        <taxon>Leptospirales</taxon>
        <taxon>Leptospiraceae</taxon>
        <taxon>Leptospira</taxon>
    </lineage>
</organism>
<dbReference type="AlphaFoldDB" id="A0A0E2BI10"/>
<proteinExistence type="predicted"/>
<evidence type="ECO:0000313" key="2">
    <source>
        <dbReference type="EMBL" id="EKO34968.1"/>
    </source>
</evidence>
<sequence>MLKVHPETSALFRVFILNFLVLRPALISIGTVNIFSHTYHQ</sequence>
<keyword evidence="1" id="KW-0472">Membrane</keyword>